<dbReference type="EMBL" id="CAJOBJ010176752">
    <property type="protein sequence ID" value="CAF4903204.1"/>
    <property type="molecule type" value="Genomic_DNA"/>
</dbReference>
<sequence>RAQLAAQTTPATYFEAVEVRSVNPSGYECITDGIHTDLMFCNLFHACSGRTRRTFQCRQTGTDGVNE</sequence>
<dbReference type="EMBL" id="CAJOBH010112702">
    <property type="protein sequence ID" value="CAF4669597.1"/>
    <property type="molecule type" value="Genomic_DNA"/>
</dbReference>
<organism evidence="1 3">
    <name type="scientific">Rotaria magnacalcarata</name>
    <dbReference type="NCBI Taxonomy" id="392030"/>
    <lineage>
        <taxon>Eukaryota</taxon>
        <taxon>Metazoa</taxon>
        <taxon>Spiralia</taxon>
        <taxon>Gnathifera</taxon>
        <taxon>Rotifera</taxon>
        <taxon>Eurotatoria</taxon>
        <taxon>Bdelloidea</taxon>
        <taxon>Philodinida</taxon>
        <taxon>Philodinidae</taxon>
        <taxon>Rotaria</taxon>
    </lineage>
</organism>
<feature type="non-terminal residue" evidence="1">
    <location>
        <position position="1"/>
    </location>
</feature>
<evidence type="ECO:0000313" key="3">
    <source>
        <dbReference type="Proteomes" id="UP000681967"/>
    </source>
</evidence>
<comment type="caution">
    <text evidence="1">The sequence shown here is derived from an EMBL/GenBank/DDBJ whole genome shotgun (WGS) entry which is preliminary data.</text>
</comment>
<dbReference type="AlphaFoldDB" id="A0A8S2ZTS9"/>
<protein>
    <submittedName>
        <fullName evidence="1">Uncharacterized protein</fullName>
    </submittedName>
</protein>
<accession>A0A8S2ZTS9</accession>
<gene>
    <name evidence="1" type="ORF">BYL167_LOCUS42915</name>
    <name evidence="2" type="ORF">GIL414_LOCUS51941</name>
</gene>
<dbReference type="Proteomes" id="UP000681967">
    <property type="component" value="Unassembled WGS sequence"/>
</dbReference>
<name>A0A8S2ZTS9_9BILA</name>
<feature type="non-terminal residue" evidence="1">
    <location>
        <position position="67"/>
    </location>
</feature>
<evidence type="ECO:0000313" key="1">
    <source>
        <dbReference type="EMBL" id="CAF4669597.1"/>
    </source>
</evidence>
<evidence type="ECO:0000313" key="2">
    <source>
        <dbReference type="EMBL" id="CAF4903204.1"/>
    </source>
</evidence>
<reference evidence="1" key="1">
    <citation type="submission" date="2021-02" db="EMBL/GenBank/DDBJ databases">
        <authorList>
            <person name="Nowell W R."/>
        </authorList>
    </citation>
    <scope>NUCLEOTIDE SEQUENCE</scope>
</reference>
<proteinExistence type="predicted"/>
<dbReference type="Proteomes" id="UP000681720">
    <property type="component" value="Unassembled WGS sequence"/>
</dbReference>